<comment type="caution">
    <text evidence="2">The sequence shown here is derived from an EMBL/GenBank/DDBJ whole genome shotgun (WGS) entry which is preliminary data.</text>
</comment>
<dbReference type="SUPFAM" id="SSF48452">
    <property type="entry name" value="TPR-like"/>
    <property type="match status" value="1"/>
</dbReference>
<proteinExistence type="predicted"/>
<reference evidence="2 3" key="1">
    <citation type="submission" date="2016-10" db="EMBL/GenBank/DDBJ databases">
        <title>The Draft Genome Sequence of the Potato Rhizosphere Bacteria Ochrobactrum sp. IPA7.2.</title>
        <authorList>
            <person name="Gogoleva N.E."/>
            <person name="Khlopko Y.A."/>
            <person name="Burygin G.L."/>
            <person name="Plotnikov A.O."/>
        </authorList>
    </citation>
    <scope>NUCLEOTIDE SEQUENCE [LARGE SCALE GENOMIC DNA]</scope>
    <source>
        <strain evidence="2 3">IPA7.2</strain>
    </source>
</reference>
<gene>
    <name evidence="2" type="ORF">BLA27_09970</name>
</gene>
<protein>
    <recommendedName>
        <fullName evidence="4">Adenylate cyclase</fullName>
    </recommendedName>
</protein>
<name>A0A1J6I419_9HYPH</name>
<keyword evidence="1" id="KW-0812">Transmembrane</keyword>
<keyword evidence="1" id="KW-1133">Transmembrane helix</keyword>
<feature type="transmembrane region" description="Helical" evidence="1">
    <location>
        <begin position="175"/>
        <end position="195"/>
    </location>
</feature>
<dbReference type="Proteomes" id="UP000182985">
    <property type="component" value="Unassembled WGS sequence"/>
</dbReference>
<organism evidence="2 3">
    <name type="scientific">Brucella cytisi</name>
    <dbReference type="NCBI Taxonomy" id="407152"/>
    <lineage>
        <taxon>Bacteria</taxon>
        <taxon>Pseudomonadati</taxon>
        <taxon>Pseudomonadota</taxon>
        <taxon>Alphaproteobacteria</taxon>
        <taxon>Hyphomicrobiales</taxon>
        <taxon>Brucellaceae</taxon>
        <taxon>Brucella/Ochrobactrum group</taxon>
        <taxon>Brucella</taxon>
    </lineage>
</organism>
<dbReference type="Gene3D" id="1.25.40.10">
    <property type="entry name" value="Tetratricopeptide repeat domain"/>
    <property type="match status" value="1"/>
</dbReference>
<evidence type="ECO:0000313" key="2">
    <source>
        <dbReference type="EMBL" id="OIS93634.1"/>
    </source>
</evidence>
<evidence type="ECO:0000313" key="3">
    <source>
        <dbReference type="Proteomes" id="UP000182985"/>
    </source>
</evidence>
<keyword evidence="1" id="KW-0472">Membrane</keyword>
<evidence type="ECO:0008006" key="4">
    <source>
        <dbReference type="Google" id="ProtNLM"/>
    </source>
</evidence>
<sequence>MTLCLKSSVNRPEGISGLDKMNEFRTYEQVVGVEEAMLELEKLLADQRFRASNRNKRFLRYVMERLFDGSANQIKAYSIAVDVFGRSTDFDPTLDPIVRIEATRLRTSLVHYYELYGRDHTLRIDLPKGGYVPAVLRQAPLPEVGSHPVSKSKFRFRHTHSLRSSIPFSDTRSRIFGIANVACAVCLLLVALFLIKIPLTQKVVISERPGAILAVTVDGKSNQAARELAEKLVIALARFRTINLLTSSGESGLPEPSQRAAYNWQSNAYYIEIDYRPDAPQPALWWQVSNQSNKEILVSQLDSNLGGLDSSDDLVGLLAYQIAGTNGAISNSELRQEYKSPTLGHGCVLRAYHAVRSPTQQKLEASRICLERSLRAQPNNADVYSALSLVLLAKSSSKHDARVPERTLKLADTAVQLAPGSAASARAEMESLFHAEKLDAAMAAGRRALILNPLDKDITAAFAAFLSATNRWNEVIPQNIGPRSEYYLSTL</sequence>
<evidence type="ECO:0000256" key="1">
    <source>
        <dbReference type="SAM" id="Phobius"/>
    </source>
</evidence>
<dbReference type="EMBL" id="MOEC01000008">
    <property type="protein sequence ID" value="OIS93634.1"/>
    <property type="molecule type" value="Genomic_DNA"/>
</dbReference>
<accession>A0A1J6I419</accession>
<keyword evidence="3" id="KW-1185">Reference proteome</keyword>
<dbReference type="InterPro" id="IPR011990">
    <property type="entry name" value="TPR-like_helical_dom_sf"/>
</dbReference>
<dbReference type="AlphaFoldDB" id="A0A1J6I419"/>